<reference evidence="2" key="2">
    <citation type="submission" date="2015-01" db="EMBL/GenBank/DDBJ databases">
        <title>Evolutionary Origins and Diversification of the Mycorrhizal Mutualists.</title>
        <authorList>
            <consortium name="DOE Joint Genome Institute"/>
            <consortium name="Mycorrhizal Genomics Consortium"/>
            <person name="Kohler A."/>
            <person name="Kuo A."/>
            <person name="Nagy L.G."/>
            <person name="Floudas D."/>
            <person name="Copeland A."/>
            <person name="Barry K.W."/>
            <person name="Cichocki N."/>
            <person name="Veneault-Fourrey C."/>
            <person name="LaButti K."/>
            <person name="Lindquist E.A."/>
            <person name="Lipzen A."/>
            <person name="Lundell T."/>
            <person name="Morin E."/>
            <person name="Murat C."/>
            <person name="Riley R."/>
            <person name="Ohm R."/>
            <person name="Sun H."/>
            <person name="Tunlid A."/>
            <person name="Henrissat B."/>
            <person name="Grigoriev I.V."/>
            <person name="Hibbett D.S."/>
            <person name="Martin F."/>
        </authorList>
    </citation>
    <scope>NUCLEOTIDE SEQUENCE [LARGE SCALE GENOMIC DNA]</scope>
    <source>
        <strain evidence="2">F 1598</strain>
    </source>
</reference>
<dbReference type="OrthoDB" id="2620490at2759"/>
<dbReference type="InParanoid" id="A0A0C3BHU3"/>
<dbReference type="HOGENOM" id="CLU_1098844_0_0_1"/>
<keyword evidence="2" id="KW-1185">Reference proteome</keyword>
<organism evidence="1 2">
    <name type="scientific">Piloderma croceum (strain F 1598)</name>
    <dbReference type="NCBI Taxonomy" id="765440"/>
    <lineage>
        <taxon>Eukaryota</taxon>
        <taxon>Fungi</taxon>
        <taxon>Dikarya</taxon>
        <taxon>Basidiomycota</taxon>
        <taxon>Agaricomycotina</taxon>
        <taxon>Agaricomycetes</taxon>
        <taxon>Agaricomycetidae</taxon>
        <taxon>Atheliales</taxon>
        <taxon>Atheliaceae</taxon>
        <taxon>Piloderma</taxon>
    </lineage>
</organism>
<proteinExistence type="predicted"/>
<dbReference type="AlphaFoldDB" id="A0A0C3BHU3"/>
<gene>
    <name evidence="1" type="ORF">PILCRDRAFT_5000</name>
</gene>
<sequence length="253" mass="27850">MPCNPLKAMGLAPSGQAALATEAPPGDIIPADEDNPSSLEEGEEVRLIQVPHTNTVHATDLSALIKVPPAVFNLQLNLDVTILNVLVAIEKLGLQFLPQIYTKELIPLVVISLIFRPFAEAATHLLMKTMLSVEFKDEPANLLYHTMAMAKNKACPKENMVKVMKFLQSIQWNSNIVVFIDTYADVYTGYLQHQGGADKWSDSVDKILLGYLGLEFIAGLKASQGQKLLIIQSCGPSMTNEDHFCIVQKTFEE</sequence>
<protein>
    <submittedName>
        <fullName evidence="1">Uncharacterized protein</fullName>
    </submittedName>
</protein>
<evidence type="ECO:0000313" key="1">
    <source>
        <dbReference type="EMBL" id="KIM85888.1"/>
    </source>
</evidence>
<reference evidence="1 2" key="1">
    <citation type="submission" date="2014-04" db="EMBL/GenBank/DDBJ databases">
        <authorList>
            <consortium name="DOE Joint Genome Institute"/>
            <person name="Kuo A."/>
            <person name="Tarkka M."/>
            <person name="Buscot F."/>
            <person name="Kohler A."/>
            <person name="Nagy L.G."/>
            <person name="Floudas D."/>
            <person name="Copeland A."/>
            <person name="Barry K.W."/>
            <person name="Cichocki N."/>
            <person name="Veneault-Fourrey C."/>
            <person name="LaButti K."/>
            <person name="Lindquist E.A."/>
            <person name="Lipzen A."/>
            <person name="Lundell T."/>
            <person name="Morin E."/>
            <person name="Murat C."/>
            <person name="Sun H."/>
            <person name="Tunlid A."/>
            <person name="Henrissat B."/>
            <person name="Grigoriev I.V."/>
            <person name="Hibbett D.S."/>
            <person name="Martin F."/>
            <person name="Nordberg H.P."/>
            <person name="Cantor M.N."/>
            <person name="Hua S.X."/>
        </authorList>
    </citation>
    <scope>NUCLEOTIDE SEQUENCE [LARGE SCALE GENOMIC DNA]</scope>
    <source>
        <strain evidence="1 2">F 1598</strain>
    </source>
</reference>
<name>A0A0C3BHU3_PILCF</name>
<accession>A0A0C3BHU3</accession>
<dbReference type="Proteomes" id="UP000054166">
    <property type="component" value="Unassembled WGS sequence"/>
</dbReference>
<evidence type="ECO:0000313" key="2">
    <source>
        <dbReference type="Proteomes" id="UP000054166"/>
    </source>
</evidence>
<dbReference type="EMBL" id="KN832983">
    <property type="protein sequence ID" value="KIM85888.1"/>
    <property type="molecule type" value="Genomic_DNA"/>
</dbReference>